<sequence length="208" mass="24334">MKERDSIIFDLDGTLWNASETVSKAFNESIKDIGFDIEITSQTVRDFSGMKMDDIFAQYFSFIPKEKLQEFEKIYAKKESDYLKEFGGELFPKVKETLEQLNKNYRLFIVSNCMKGYIENFIEFFSFKDLFEDFECYGNAGLPKDKNIRLIVERNNLQNPVYVGDTIWDKESSEKAGVDFIFANYGFGTVENPKIEIQNFEELLSIKF</sequence>
<evidence type="ECO:0000256" key="2">
    <source>
        <dbReference type="ARBA" id="ARBA00004818"/>
    </source>
</evidence>
<dbReference type="RefSeq" id="WP_116033235.1">
    <property type="nucleotide sequence ID" value="NZ_JBHLVV010000029.1"/>
</dbReference>
<dbReference type="InterPro" id="IPR041492">
    <property type="entry name" value="HAD_2"/>
</dbReference>
<dbReference type="InterPro" id="IPR023214">
    <property type="entry name" value="HAD_sf"/>
</dbReference>
<dbReference type="EMBL" id="QNUG01000007">
    <property type="protein sequence ID" value="REC71841.1"/>
    <property type="molecule type" value="Genomic_DNA"/>
</dbReference>
<keyword evidence="5" id="KW-0378">Hydrolase</keyword>
<comment type="pathway">
    <text evidence="2">Organic acid metabolism; glycolate biosynthesis; glycolate from 2-phosphoglycolate: step 1/1.</text>
</comment>
<evidence type="ECO:0000313" key="6">
    <source>
        <dbReference type="Proteomes" id="UP000256326"/>
    </source>
</evidence>
<comment type="similarity">
    <text evidence="3">Belongs to the HAD-like hydrolase superfamily. CbbY/CbbZ/Gph/YieH family.</text>
</comment>
<evidence type="ECO:0000256" key="3">
    <source>
        <dbReference type="ARBA" id="ARBA00006171"/>
    </source>
</evidence>
<keyword evidence="6" id="KW-1185">Reference proteome</keyword>
<dbReference type="Gene3D" id="1.10.150.240">
    <property type="entry name" value="Putative phosphatase, domain 2"/>
    <property type="match status" value="1"/>
</dbReference>
<gene>
    <name evidence="5" type="ORF">DRF58_04195</name>
</gene>
<dbReference type="PANTHER" id="PTHR43434">
    <property type="entry name" value="PHOSPHOGLYCOLATE PHOSPHATASE"/>
    <property type="match status" value="1"/>
</dbReference>
<dbReference type="PANTHER" id="PTHR43434:SF1">
    <property type="entry name" value="PHOSPHOGLYCOLATE PHOSPHATASE"/>
    <property type="match status" value="1"/>
</dbReference>
<evidence type="ECO:0000313" key="5">
    <source>
        <dbReference type="EMBL" id="REC71841.1"/>
    </source>
</evidence>
<name>A0A3D9D1R4_9FLAO</name>
<dbReference type="InterPro" id="IPR006439">
    <property type="entry name" value="HAD-SF_hydro_IA"/>
</dbReference>
<organism evidence="5 6">
    <name type="scientific">Epilithonimonas hispanica</name>
    <dbReference type="NCBI Taxonomy" id="358687"/>
    <lineage>
        <taxon>Bacteria</taxon>
        <taxon>Pseudomonadati</taxon>
        <taxon>Bacteroidota</taxon>
        <taxon>Flavobacteriia</taxon>
        <taxon>Flavobacteriales</taxon>
        <taxon>Weeksellaceae</taxon>
        <taxon>Chryseobacterium group</taxon>
        <taxon>Epilithonimonas</taxon>
    </lineage>
</organism>
<dbReference type="SFLD" id="SFLDS00003">
    <property type="entry name" value="Haloacid_Dehalogenase"/>
    <property type="match status" value="1"/>
</dbReference>
<dbReference type="GO" id="GO:0008967">
    <property type="term" value="F:phosphoglycolate phosphatase activity"/>
    <property type="evidence" value="ECO:0007669"/>
    <property type="project" value="UniProtKB-EC"/>
</dbReference>
<protein>
    <recommendedName>
        <fullName evidence="4">phosphoglycolate phosphatase</fullName>
        <ecNumber evidence="4">3.1.3.18</ecNumber>
    </recommendedName>
</protein>
<accession>A0A3D9D1R4</accession>
<evidence type="ECO:0000256" key="1">
    <source>
        <dbReference type="ARBA" id="ARBA00000830"/>
    </source>
</evidence>
<dbReference type="InterPro" id="IPR050155">
    <property type="entry name" value="HAD-like_hydrolase_sf"/>
</dbReference>
<reference evidence="5 6" key="1">
    <citation type="journal article" date="2006" name="Int. J. Syst. Evol. Microbiol.">
        <title>Chryseobacterium hispanicum sp. nov., isolated from the drinking water distribution system of Sevilla, Spain.</title>
        <authorList>
            <person name="Gallego V."/>
            <person name="Garcia M.T."/>
            <person name="Ventosa A."/>
        </authorList>
    </citation>
    <scope>NUCLEOTIDE SEQUENCE [LARGE SCALE GENOMIC DNA]</scope>
    <source>
        <strain evidence="5 6">KCTC 22104</strain>
    </source>
</reference>
<dbReference type="InterPro" id="IPR036412">
    <property type="entry name" value="HAD-like_sf"/>
</dbReference>
<dbReference type="OrthoDB" id="9792518at2"/>
<comment type="caution">
    <text evidence="5">The sequence shown here is derived from an EMBL/GenBank/DDBJ whole genome shotgun (WGS) entry which is preliminary data.</text>
</comment>
<dbReference type="NCBIfam" id="TIGR01549">
    <property type="entry name" value="HAD-SF-IA-v1"/>
    <property type="match status" value="1"/>
</dbReference>
<dbReference type="Pfam" id="PF13419">
    <property type="entry name" value="HAD_2"/>
    <property type="match status" value="1"/>
</dbReference>
<dbReference type="InterPro" id="IPR023198">
    <property type="entry name" value="PGP-like_dom2"/>
</dbReference>
<dbReference type="Gene3D" id="3.40.50.1000">
    <property type="entry name" value="HAD superfamily/HAD-like"/>
    <property type="match status" value="1"/>
</dbReference>
<comment type="catalytic activity">
    <reaction evidence="1">
        <text>2-phosphoglycolate + H2O = glycolate + phosphate</text>
        <dbReference type="Rhea" id="RHEA:14369"/>
        <dbReference type="ChEBI" id="CHEBI:15377"/>
        <dbReference type="ChEBI" id="CHEBI:29805"/>
        <dbReference type="ChEBI" id="CHEBI:43474"/>
        <dbReference type="ChEBI" id="CHEBI:58033"/>
        <dbReference type="EC" id="3.1.3.18"/>
    </reaction>
</comment>
<dbReference type="SFLD" id="SFLDG01129">
    <property type="entry name" value="C1.5:_HAD__Beta-PGM__Phosphata"/>
    <property type="match status" value="1"/>
</dbReference>
<evidence type="ECO:0000256" key="4">
    <source>
        <dbReference type="ARBA" id="ARBA00013078"/>
    </source>
</evidence>
<dbReference type="SUPFAM" id="SSF56784">
    <property type="entry name" value="HAD-like"/>
    <property type="match status" value="1"/>
</dbReference>
<dbReference type="Proteomes" id="UP000256326">
    <property type="component" value="Unassembled WGS sequence"/>
</dbReference>
<dbReference type="AlphaFoldDB" id="A0A3D9D1R4"/>
<dbReference type="EC" id="3.1.3.18" evidence="4"/>
<dbReference type="GO" id="GO:0006281">
    <property type="term" value="P:DNA repair"/>
    <property type="evidence" value="ECO:0007669"/>
    <property type="project" value="TreeGrafter"/>
</dbReference>
<proteinExistence type="inferred from homology"/>